<dbReference type="AlphaFoldDB" id="A0A3M6TRN4"/>
<dbReference type="STRING" id="46731.A0A3M6TRN4"/>
<feature type="compositionally biased region" description="Polar residues" evidence="1">
    <location>
        <begin position="437"/>
        <end position="447"/>
    </location>
</feature>
<accession>A0A3M6TRN4</accession>
<dbReference type="InterPro" id="IPR012337">
    <property type="entry name" value="RNaseH-like_sf"/>
</dbReference>
<proteinExistence type="predicted"/>
<reference evidence="2 3" key="1">
    <citation type="journal article" date="2018" name="Sci. Rep.">
        <title>Comparative analysis of the Pocillopora damicornis genome highlights role of immune system in coral evolution.</title>
        <authorList>
            <person name="Cunning R."/>
            <person name="Bay R.A."/>
            <person name="Gillette P."/>
            <person name="Baker A.C."/>
            <person name="Traylor-Knowles N."/>
        </authorList>
    </citation>
    <scope>NUCLEOTIDE SEQUENCE [LARGE SCALE GENOMIC DNA]</scope>
    <source>
        <strain evidence="2">RSMAS</strain>
        <tissue evidence="2">Whole animal</tissue>
    </source>
</reference>
<evidence type="ECO:0000313" key="2">
    <source>
        <dbReference type="EMBL" id="RMX44097.1"/>
    </source>
</evidence>
<dbReference type="EMBL" id="RCHS01003049">
    <property type="protein sequence ID" value="RMX44097.1"/>
    <property type="molecule type" value="Genomic_DNA"/>
</dbReference>
<gene>
    <name evidence="2" type="ORF">pdam_00002466</name>
</gene>
<evidence type="ECO:0000313" key="3">
    <source>
        <dbReference type="Proteomes" id="UP000275408"/>
    </source>
</evidence>
<keyword evidence="3" id="KW-1185">Reference proteome</keyword>
<feature type="region of interest" description="Disordered" evidence="1">
    <location>
        <begin position="436"/>
        <end position="481"/>
    </location>
</feature>
<dbReference type="PANTHER" id="PTHR46880">
    <property type="entry name" value="RAS-ASSOCIATING DOMAIN-CONTAINING PROTEIN"/>
    <property type="match status" value="1"/>
</dbReference>
<organism evidence="2 3">
    <name type="scientific">Pocillopora damicornis</name>
    <name type="common">Cauliflower coral</name>
    <name type="synonym">Millepora damicornis</name>
    <dbReference type="NCBI Taxonomy" id="46731"/>
    <lineage>
        <taxon>Eukaryota</taxon>
        <taxon>Metazoa</taxon>
        <taxon>Cnidaria</taxon>
        <taxon>Anthozoa</taxon>
        <taxon>Hexacorallia</taxon>
        <taxon>Scleractinia</taxon>
        <taxon>Astrocoeniina</taxon>
        <taxon>Pocilloporidae</taxon>
        <taxon>Pocillopora</taxon>
    </lineage>
</organism>
<sequence length="481" mass="53879">MQSTIQCNLNVGLQLKQSIVIGDQESTPCALRYGVPQRSILRPYFSSCSFSECPLKFDRGDRAFASDFGIVFLEGSTDAGIIEKETVFVRYMDKQGQPRTKFVDIVHLESATTDGVCNAVTTSLETIDIDQETLKKKLVGCNFDGASVMMGKKSGVAVKIQKKVPQPVVILHCVAHSLELAVLDAVKTVPYLETFHETIRQVFKFYYYSPKKRREVNAVSEILDENPAHFSSNIKKTRLLSSRHRALAAMEKILPVTVTHLEQVSSGKGEDEAKAKGILKQITTGNFPVQRGERAAYGNEEAHWLVDYFAPLLYQEEKDGAVKEWQELKSFLATQRALKPSDVYASLLARNQNDLNNVLVLVKLTITISPTTATCERSFSAMNRLKTVLKTRMQQGTLSNLLRVKDQGTVLKEFDPDSAIDQWLLKAKTKRHIFSKPNVTSPSAIHSDTNDGREVEQEQQEDDNMSLPPLPHLVVNEEEIE</sequence>
<protein>
    <submittedName>
        <fullName evidence="2">Uncharacterized protein</fullName>
    </submittedName>
</protein>
<evidence type="ECO:0000256" key="1">
    <source>
        <dbReference type="SAM" id="MobiDB-lite"/>
    </source>
</evidence>
<comment type="caution">
    <text evidence="2">The sequence shown here is derived from an EMBL/GenBank/DDBJ whole genome shotgun (WGS) entry which is preliminary data.</text>
</comment>
<dbReference type="OrthoDB" id="6159421at2759"/>
<name>A0A3M6TRN4_POCDA</name>
<dbReference type="PANTHER" id="PTHR46880:SF5">
    <property type="entry name" value="DUF4371 DOMAIN-CONTAINING PROTEIN"/>
    <property type="match status" value="1"/>
</dbReference>
<dbReference type="Proteomes" id="UP000275408">
    <property type="component" value="Unassembled WGS sequence"/>
</dbReference>
<dbReference type="SUPFAM" id="SSF53098">
    <property type="entry name" value="Ribonuclease H-like"/>
    <property type="match status" value="1"/>
</dbReference>